<evidence type="ECO:0000256" key="7">
    <source>
        <dbReference type="PROSITE-ProRule" id="PRU01091"/>
    </source>
</evidence>
<dbReference type="Pfam" id="PF00486">
    <property type="entry name" value="Trans_reg_C"/>
    <property type="match status" value="1"/>
</dbReference>
<name>A0ABS6G139_9FIRM</name>
<dbReference type="CDD" id="cd17574">
    <property type="entry name" value="REC_OmpR"/>
    <property type="match status" value="1"/>
</dbReference>
<feature type="domain" description="OmpR/PhoB-type" evidence="9">
    <location>
        <begin position="133"/>
        <end position="231"/>
    </location>
</feature>
<reference evidence="10 11" key="1">
    <citation type="submission" date="2021-06" db="EMBL/GenBank/DDBJ databases">
        <authorList>
            <person name="Sun Q."/>
            <person name="Li D."/>
        </authorList>
    </citation>
    <scope>NUCLEOTIDE SEQUENCE [LARGE SCALE GENOMIC DNA]</scope>
    <source>
        <strain evidence="10 11">MSJ-5</strain>
    </source>
</reference>
<organism evidence="10 11">
    <name type="scientific">Alkaliphilus flagellatus</name>
    <dbReference type="NCBI Taxonomy" id="2841507"/>
    <lineage>
        <taxon>Bacteria</taxon>
        <taxon>Bacillati</taxon>
        <taxon>Bacillota</taxon>
        <taxon>Clostridia</taxon>
        <taxon>Peptostreptococcales</taxon>
        <taxon>Natronincolaceae</taxon>
        <taxon>Alkaliphilus</taxon>
    </lineage>
</organism>
<evidence type="ECO:0000256" key="1">
    <source>
        <dbReference type="ARBA" id="ARBA00022553"/>
    </source>
</evidence>
<sequence length="231" mass="26873">MANEKVLIVDDEEYIRKLIRKSLLLENYSIEEASCAEEALIHLKNNVFDLIILDVMLGDQDGFELIGKIKSLGVKTPIIFVSGRSEDYDKILGLGLGAVNYITKPFSPAILCAHVKAQIRSYQQYIEDKRISSSFIVEGPFKFDLKTYKFYKNEKLIDLSYKENLLIKFFMESPQQVFTKEQLYENIWSDTIIDDNAIMVYIHQLRRKIEEDPKYPKHIITVWGIGYKFVP</sequence>
<feature type="domain" description="Response regulatory" evidence="8">
    <location>
        <begin position="5"/>
        <end position="119"/>
    </location>
</feature>
<keyword evidence="11" id="KW-1185">Reference proteome</keyword>
<protein>
    <submittedName>
        <fullName evidence="10">Response regulator transcription factor</fullName>
    </submittedName>
</protein>
<evidence type="ECO:0000256" key="2">
    <source>
        <dbReference type="ARBA" id="ARBA00023012"/>
    </source>
</evidence>
<evidence type="ECO:0000256" key="6">
    <source>
        <dbReference type="PROSITE-ProRule" id="PRU00169"/>
    </source>
</evidence>
<gene>
    <name evidence="10" type="ORF">KQI88_07255</name>
</gene>
<dbReference type="InterPro" id="IPR001867">
    <property type="entry name" value="OmpR/PhoB-type_DNA-bd"/>
</dbReference>
<dbReference type="CDD" id="cd00383">
    <property type="entry name" value="trans_reg_C"/>
    <property type="match status" value="1"/>
</dbReference>
<keyword evidence="5" id="KW-0804">Transcription</keyword>
<keyword evidence="1 6" id="KW-0597">Phosphoprotein</keyword>
<dbReference type="Pfam" id="PF00072">
    <property type="entry name" value="Response_reg"/>
    <property type="match status" value="1"/>
</dbReference>
<comment type="caution">
    <text evidence="10">The sequence shown here is derived from an EMBL/GenBank/DDBJ whole genome shotgun (WGS) entry which is preliminary data.</text>
</comment>
<dbReference type="EMBL" id="JAHLQK010000002">
    <property type="protein sequence ID" value="MBU5676210.1"/>
    <property type="molecule type" value="Genomic_DNA"/>
</dbReference>
<evidence type="ECO:0000256" key="3">
    <source>
        <dbReference type="ARBA" id="ARBA00023015"/>
    </source>
</evidence>
<evidence type="ECO:0000259" key="8">
    <source>
        <dbReference type="PROSITE" id="PS50110"/>
    </source>
</evidence>
<accession>A0ABS6G139</accession>
<dbReference type="InterPro" id="IPR001789">
    <property type="entry name" value="Sig_transdc_resp-reg_receiver"/>
</dbReference>
<evidence type="ECO:0000256" key="4">
    <source>
        <dbReference type="ARBA" id="ARBA00023125"/>
    </source>
</evidence>
<evidence type="ECO:0000259" key="9">
    <source>
        <dbReference type="PROSITE" id="PS51755"/>
    </source>
</evidence>
<proteinExistence type="predicted"/>
<keyword evidence="4 7" id="KW-0238">DNA-binding</keyword>
<dbReference type="PROSITE" id="PS51755">
    <property type="entry name" value="OMPR_PHOB"/>
    <property type="match status" value="1"/>
</dbReference>
<dbReference type="PROSITE" id="PS50110">
    <property type="entry name" value="RESPONSE_REGULATORY"/>
    <property type="match status" value="1"/>
</dbReference>
<keyword evidence="3" id="KW-0805">Transcription regulation</keyword>
<evidence type="ECO:0000313" key="10">
    <source>
        <dbReference type="EMBL" id="MBU5676210.1"/>
    </source>
</evidence>
<evidence type="ECO:0000256" key="5">
    <source>
        <dbReference type="ARBA" id="ARBA00023163"/>
    </source>
</evidence>
<evidence type="ECO:0000313" key="11">
    <source>
        <dbReference type="Proteomes" id="UP000779508"/>
    </source>
</evidence>
<dbReference type="PANTHER" id="PTHR48111">
    <property type="entry name" value="REGULATOR OF RPOS"/>
    <property type="match status" value="1"/>
</dbReference>
<feature type="DNA-binding region" description="OmpR/PhoB-type" evidence="7">
    <location>
        <begin position="133"/>
        <end position="231"/>
    </location>
</feature>
<dbReference type="PANTHER" id="PTHR48111:SF40">
    <property type="entry name" value="PHOSPHATE REGULON TRANSCRIPTIONAL REGULATORY PROTEIN PHOB"/>
    <property type="match status" value="1"/>
</dbReference>
<feature type="modified residue" description="4-aspartylphosphate" evidence="6">
    <location>
        <position position="54"/>
    </location>
</feature>
<dbReference type="RefSeq" id="WP_216415752.1">
    <property type="nucleotide sequence ID" value="NZ_JAHLQK010000002.1"/>
</dbReference>
<dbReference type="SMART" id="SM00448">
    <property type="entry name" value="REC"/>
    <property type="match status" value="1"/>
</dbReference>
<dbReference type="SMART" id="SM00862">
    <property type="entry name" value="Trans_reg_C"/>
    <property type="match status" value="1"/>
</dbReference>
<dbReference type="Proteomes" id="UP000779508">
    <property type="component" value="Unassembled WGS sequence"/>
</dbReference>
<dbReference type="InterPro" id="IPR039420">
    <property type="entry name" value="WalR-like"/>
</dbReference>
<keyword evidence="2" id="KW-0902">Two-component regulatory system</keyword>